<name>A0ABR8WY40_9MICO</name>
<dbReference type="InterPro" id="IPR016181">
    <property type="entry name" value="Acyl_CoA_acyltransferase"/>
</dbReference>
<reference evidence="4 5" key="1">
    <citation type="submission" date="2020-08" db="EMBL/GenBank/DDBJ databases">
        <title>A Genomic Blueprint of the Chicken Gut Microbiome.</title>
        <authorList>
            <person name="Gilroy R."/>
            <person name="Ravi A."/>
            <person name="Getino M."/>
            <person name="Pursley I."/>
            <person name="Horton D.L."/>
            <person name="Alikhan N.-F."/>
            <person name="Baker D."/>
            <person name="Gharbi K."/>
            <person name="Hall N."/>
            <person name="Watson M."/>
            <person name="Adriaenssens E.M."/>
            <person name="Foster-Nyarko E."/>
            <person name="Jarju S."/>
            <person name="Secka A."/>
            <person name="Antonio M."/>
            <person name="Oren A."/>
            <person name="Chaudhuri R."/>
            <person name="La Ragione R.M."/>
            <person name="Hildebrand F."/>
            <person name="Pallen M.J."/>
        </authorList>
    </citation>
    <scope>NUCLEOTIDE SEQUENCE [LARGE SCALE GENOMIC DNA]</scope>
    <source>
        <strain evidence="4 5">Sa1CUA4</strain>
    </source>
</reference>
<comment type="caution">
    <text evidence="4">The sequence shown here is derived from an EMBL/GenBank/DDBJ whole genome shotgun (WGS) entry which is preliminary data.</text>
</comment>
<keyword evidence="5" id="KW-1185">Reference proteome</keyword>
<sequence>MPPAAFRVREATQADGTFLGDMVVEAANWRPGAARPKHQLITDSDHSRYVTGWKQPGDAGFVAVDANEEPIGAAWYRMLPRTDPGFGYVGTGVPELIIGVRPIWRAHGVGRALLQRLCDHARTQGFARISLSVERGNFATTLYRSEGFAVTSAGHGRDTMVKRLR</sequence>
<keyword evidence="1" id="KW-0808">Transferase</keyword>
<dbReference type="Gene3D" id="3.40.630.30">
    <property type="match status" value="1"/>
</dbReference>
<dbReference type="Proteomes" id="UP000602532">
    <property type="component" value="Unassembled WGS sequence"/>
</dbReference>
<evidence type="ECO:0000313" key="4">
    <source>
        <dbReference type="EMBL" id="MBD8022000.1"/>
    </source>
</evidence>
<dbReference type="InterPro" id="IPR000182">
    <property type="entry name" value="GNAT_dom"/>
</dbReference>
<evidence type="ECO:0000256" key="2">
    <source>
        <dbReference type="ARBA" id="ARBA00023315"/>
    </source>
</evidence>
<evidence type="ECO:0000256" key="1">
    <source>
        <dbReference type="ARBA" id="ARBA00022679"/>
    </source>
</evidence>
<keyword evidence="2" id="KW-0012">Acyltransferase</keyword>
<feature type="domain" description="N-acetyltransferase" evidence="3">
    <location>
        <begin position="6"/>
        <end position="165"/>
    </location>
</feature>
<gene>
    <name evidence="4" type="ORF">H9622_00170</name>
</gene>
<dbReference type="PANTHER" id="PTHR43877">
    <property type="entry name" value="AMINOALKYLPHOSPHONATE N-ACETYLTRANSFERASE-RELATED-RELATED"/>
    <property type="match status" value="1"/>
</dbReference>
<dbReference type="SUPFAM" id="SSF55729">
    <property type="entry name" value="Acyl-CoA N-acyltransferases (Nat)"/>
    <property type="match status" value="1"/>
</dbReference>
<dbReference type="InterPro" id="IPR050832">
    <property type="entry name" value="Bact_Acetyltransf"/>
</dbReference>
<accession>A0ABR8WY40</accession>
<dbReference type="RefSeq" id="WP_191763080.1">
    <property type="nucleotide sequence ID" value="NZ_JACSPM010000001.1"/>
</dbReference>
<dbReference type="CDD" id="cd04301">
    <property type="entry name" value="NAT_SF"/>
    <property type="match status" value="1"/>
</dbReference>
<dbReference type="PROSITE" id="PS51186">
    <property type="entry name" value="GNAT"/>
    <property type="match status" value="1"/>
</dbReference>
<proteinExistence type="predicted"/>
<evidence type="ECO:0000259" key="3">
    <source>
        <dbReference type="PROSITE" id="PS51186"/>
    </source>
</evidence>
<dbReference type="Pfam" id="PF00583">
    <property type="entry name" value="Acetyltransf_1"/>
    <property type="match status" value="1"/>
</dbReference>
<protein>
    <submittedName>
        <fullName evidence="4">GNAT family N-acetyltransferase</fullName>
    </submittedName>
</protein>
<organism evidence="4 5">
    <name type="scientific">Microbacterium gallinarum</name>
    <dbReference type="NCBI Taxonomy" id="2762209"/>
    <lineage>
        <taxon>Bacteria</taxon>
        <taxon>Bacillati</taxon>
        <taxon>Actinomycetota</taxon>
        <taxon>Actinomycetes</taxon>
        <taxon>Micrococcales</taxon>
        <taxon>Microbacteriaceae</taxon>
        <taxon>Microbacterium</taxon>
    </lineage>
</organism>
<dbReference type="EMBL" id="JACSPM010000001">
    <property type="protein sequence ID" value="MBD8022000.1"/>
    <property type="molecule type" value="Genomic_DNA"/>
</dbReference>
<evidence type="ECO:0000313" key="5">
    <source>
        <dbReference type="Proteomes" id="UP000602532"/>
    </source>
</evidence>